<organism evidence="1 2">
    <name type="scientific">Durio zibethinus</name>
    <name type="common">Durian</name>
    <dbReference type="NCBI Taxonomy" id="66656"/>
    <lineage>
        <taxon>Eukaryota</taxon>
        <taxon>Viridiplantae</taxon>
        <taxon>Streptophyta</taxon>
        <taxon>Embryophyta</taxon>
        <taxon>Tracheophyta</taxon>
        <taxon>Spermatophyta</taxon>
        <taxon>Magnoliopsida</taxon>
        <taxon>eudicotyledons</taxon>
        <taxon>Gunneridae</taxon>
        <taxon>Pentapetalae</taxon>
        <taxon>rosids</taxon>
        <taxon>malvids</taxon>
        <taxon>Malvales</taxon>
        <taxon>Malvaceae</taxon>
        <taxon>Helicteroideae</taxon>
        <taxon>Durio</taxon>
    </lineage>
</organism>
<evidence type="ECO:0000313" key="2">
    <source>
        <dbReference type="RefSeq" id="XP_022735346.1"/>
    </source>
</evidence>
<keyword evidence="1" id="KW-1185">Reference proteome</keyword>
<accession>A0A6P5Y5R4</accession>
<dbReference type="RefSeq" id="XP_022735348.1">
    <property type="nucleotide sequence ID" value="XM_022879613.1"/>
</dbReference>
<dbReference type="KEGG" id="dzi:111288644"/>
<proteinExistence type="predicted"/>
<evidence type="ECO:0000313" key="3">
    <source>
        <dbReference type="RefSeq" id="XP_022735348.1"/>
    </source>
</evidence>
<gene>
    <name evidence="2 3" type="primary">LOC111288644</name>
</gene>
<dbReference type="GeneID" id="111288644"/>
<dbReference type="RefSeq" id="XP_022735346.1">
    <property type="nucleotide sequence ID" value="XM_022879611.1"/>
</dbReference>
<protein>
    <submittedName>
        <fullName evidence="2 3">Uncharacterized protein LOC111288644 isoform X1</fullName>
    </submittedName>
</protein>
<sequence length="265" mass="30345">MSLEACSRIVVEPLQWKQSRNFLLVMDNTEKVEELKMRSIPILLSPYPSCFPFSFPCLSLSLSLRGLRIICQFNTLQMPLPPSVYQRLTSSSTLMNLALALPYHKICYDEMPLQELQATQEQQTIQNLDRHTIKERNNQPELGCGYPLILRSEFFGGDLSQKSEKPSNAAIRENAALPPTTNMKTSKKKKTLISMKQLKMTGGKKRMKSSSPRLVMEGMVVEFYCKVFLRYAFSSIEELESYSQEYKKRLDEPGEGREIPDDLAL</sequence>
<evidence type="ECO:0000313" key="1">
    <source>
        <dbReference type="Proteomes" id="UP000515121"/>
    </source>
</evidence>
<dbReference type="Proteomes" id="UP000515121">
    <property type="component" value="Unplaced"/>
</dbReference>
<dbReference type="OrthoDB" id="1100432at2759"/>
<name>A0A6P5Y5R4_DURZI</name>
<dbReference type="AlphaFoldDB" id="A0A6P5Y5R4"/>
<reference evidence="2 3" key="1">
    <citation type="submission" date="2025-04" db="UniProtKB">
        <authorList>
            <consortium name="RefSeq"/>
        </authorList>
    </citation>
    <scope>IDENTIFICATION</scope>
    <source>
        <tissue evidence="2 3">Fruit stalk</tissue>
    </source>
</reference>